<dbReference type="OrthoDB" id="9783592at2"/>
<dbReference type="NCBIfam" id="NF002584">
    <property type="entry name" value="PRK02234.1-5"/>
    <property type="match status" value="1"/>
</dbReference>
<dbReference type="Pfam" id="PF03838">
    <property type="entry name" value="RecU"/>
    <property type="match status" value="1"/>
</dbReference>
<proteinExistence type="inferred from homology"/>
<feature type="region of interest" description="Disordered" evidence="15">
    <location>
        <begin position="1"/>
        <end position="24"/>
    </location>
</feature>
<dbReference type="GO" id="GO:0003676">
    <property type="term" value="F:nucleic acid binding"/>
    <property type="evidence" value="ECO:0007669"/>
    <property type="project" value="InterPro"/>
</dbReference>
<protein>
    <recommendedName>
        <fullName evidence="12 13">Holliday junction resolvase RecU</fullName>
        <ecNumber evidence="13 14">3.1.21.10</ecNumber>
    </recommendedName>
    <alternativeName>
        <fullName evidence="13">Recombination protein U homolog</fullName>
    </alternativeName>
</protein>
<dbReference type="KEGG" id="rst:ATY39_08310"/>
<evidence type="ECO:0000256" key="3">
    <source>
        <dbReference type="ARBA" id="ARBA00022722"/>
    </source>
</evidence>
<keyword evidence="8 13" id="KW-0460">Magnesium</keyword>
<evidence type="ECO:0000256" key="14">
    <source>
        <dbReference type="NCBIfam" id="TIGR00648"/>
    </source>
</evidence>
<evidence type="ECO:0000256" key="7">
    <source>
        <dbReference type="ARBA" id="ARBA00022801"/>
    </source>
</evidence>
<dbReference type="HAMAP" id="MF_00130">
    <property type="entry name" value="RecU"/>
    <property type="match status" value="1"/>
</dbReference>
<organism evidence="16 17">
    <name type="scientific">Rummeliibacillus stabekisii</name>
    <dbReference type="NCBI Taxonomy" id="241244"/>
    <lineage>
        <taxon>Bacteria</taxon>
        <taxon>Bacillati</taxon>
        <taxon>Bacillota</taxon>
        <taxon>Bacilli</taxon>
        <taxon>Bacillales</taxon>
        <taxon>Caryophanaceae</taxon>
        <taxon>Rummeliibacillus</taxon>
    </lineage>
</organism>
<gene>
    <name evidence="13" type="primary">recU</name>
    <name evidence="16" type="ORF">ATY39_08310</name>
</gene>
<dbReference type="CDD" id="cd22354">
    <property type="entry name" value="RecU-like"/>
    <property type="match status" value="1"/>
</dbReference>
<evidence type="ECO:0000256" key="9">
    <source>
        <dbReference type="ARBA" id="ARBA00023172"/>
    </source>
</evidence>
<comment type="function">
    <text evidence="13">Endonuclease that resolves Holliday junction intermediates in genetic recombination. Cleaves mobile four-strand junctions by introducing symmetrical nicks in paired strands. Promotes annealing of linear ssDNA with homologous dsDNA. Required for DNA repair, homologous recombination and chromosome segregation.</text>
</comment>
<evidence type="ECO:0000313" key="16">
    <source>
        <dbReference type="EMBL" id="AMW99454.1"/>
    </source>
</evidence>
<evidence type="ECO:0000256" key="6">
    <source>
        <dbReference type="ARBA" id="ARBA00022763"/>
    </source>
</evidence>
<keyword evidence="3 13" id="KW-0540">Nuclease</keyword>
<dbReference type="NCBIfam" id="TIGR00648">
    <property type="entry name" value="recU"/>
    <property type="match status" value="1"/>
</dbReference>
<dbReference type="GO" id="GO:0005737">
    <property type="term" value="C:cytoplasm"/>
    <property type="evidence" value="ECO:0007669"/>
    <property type="project" value="UniProtKB-SubCell"/>
</dbReference>
<dbReference type="Gene3D" id="3.40.1350.10">
    <property type="match status" value="1"/>
</dbReference>
<comment type="catalytic activity">
    <reaction evidence="13">
        <text>Endonucleolytic cleavage at a junction such as a reciprocal single-stranded crossover between two homologous DNA duplexes (Holliday junction).</text>
        <dbReference type="EC" id="3.1.21.10"/>
    </reaction>
</comment>
<evidence type="ECO:0000256" key="11">
    <source>
        <dbReference type="ARBA" id="ARBA00023447"/>
    </source>
</evidence>
<dbReference type="EMBL" id="CP014806">
    <property type="protein sequence ID" value="AMW99454.1"/>
    <property type="molecule type" value="Genomic_DNA"/>
</dbReference>
<dbReference type="GO" id="GO:0006281">
    <property type="term" value="P:DNA repair"/>
    <property type="evidence" value="ECO:0007669"/>
    <property type="project" value="UniProtKB-UniRule"/>
</dbReference>
<dbReference type="SUPFAM" id="SSF52980">
    <property type="entry name" value="Restriction endonuclease-like"/>
    <property type="match status" value="1"/>
</dbReference>
<dbReference type="RefSeq" id="WP_066788423.1">
    <property type="nucleotide sequence ID" value="NZ_CP014806.1"/>
</dbReference>
<keyword evidence="5 13" id="KW-0255">Endonuclease</keyword>
<evidence type="ECO:0000256" key="5">
    <source>
        <dbReference type="ARBA" id="ARBA00022759"/>
    </source>
</evidence>
<comment type="subcellular location">
    <subcellularLocation>
        <location evidence="1 13">Cytoplasm</location>
    </subcellularLocation>
</comment>
<sequence length="202" mass="23131">MAIRYPNGKKYTAPTPDESKKTMKEKNISYSNRGKSLEDYIDETNVYYLHRNIAVIHKKPVPVQIVKVEYPSRSAAVIREAYFRTPSTTDYNGVFNGAYIDFDAKETENKTSFPLKNVHAHQVKHMEGIANQQGISFLIVRFTSLDRYFIVPCVMLLAAWKRMLDGGRKSIPLSDFEEQAIEIHLGLTPRLDYLKAITTLLP</sequence>
<dbReference type="PIRSF" id="PIRSF037785">
    <property type="entry name" value="RecU"/>
    <property type="match status" value="1"/>
</dbReference>
<keyword evidence="2 13" id="KW-0963">Cytoplasm</keyword>
<evidence type="ECO:0000256" key="4">
    <source>
        <dbReference type="ARBA" id="ARBA00022723"/>
    </source>
</evidence>
<comment type="cofactor">
    <cofactor evidence="13">
        <name>Mg(2+)</name>
        <dbReference type="ChEBI" id="CHEBI:18420"/>
    </cofactor>
    <text evidence="13">Binds 1 Mg(2+) ion per subunit.</text>
</comment>
<comment type="similarity">
    <text evidence="11 13">Belongs to the RecU family.</text>
</comment>
<dbReference type="Proteomes" id="UP000076021">
    <property type="component" value="Chromosome"/>
</dbReference>
<evidence type="ECO:0000256" key="12">
    <source>
        <dbReference type="ARBA" id="ARBA00029523"/>
    </source>
</evidence>
<feature type="site" description="Transition state stabilizer" evidence="13">
    <location>
        <position position="105"/>
    </location>
</feature>
<dbReference type="InterPro" id="IPR004612">
    <property type="entry name" value="Resolv_RecU"/>
</dbReference>
<dbReference type="InterPro" id="IPR011856">
    <property type="entry name" value="tRNA_endonuc-like_dom_sf"/>
</dbReference>
<dbReference type="GO" id="GO:0006310">
    <property type="term" value="P:DNA recombination"/>
    <property type="evidence" value="ECO:0007669"/>
    <property type="project" value="UniProtKB-UniRule"/>
</dbReference>
<keyword evidence="7 13" id="KW-0378">Hydrolase</keyword>
<name>A0A143HCK1_9BACL</name>
<evidence type="ECO:0000256" key="13">
    <source>
        <dbReference type="HAMAP-Rule" id="MF_00130"/>
    </source>
</evidence>
<evidence type="ECO:0000256" key="15">
    <source>
        <dbReference type="SAM" id="MobiDB-lite"/>
    </source>
</evidence>
<evidence type="ECO:0000313" key="17">
    <source>
        <dbReference type="Proteomes" id="UP000076021"/>
    </source>
</evidence>
<evidence type="ECO:0000256" key="10">
    <source>
        <dbReference type="ARBA" id="ARBA00023204"/>
    </source>
</evidence>
<evidence type="ECO:0000256" key="2">
    <source>
        <dbReference type="ARBA" id="ARBA00022490"/>
    </source>
</evidence>
<keyword evidence="9 13" id="KW-0233">DNA recombination</keyword>
<dbReference type="InterPro" id="IPR011335">
    <property type="entry name" value="Restrct_endonuc-II-like"/>
</dbReference>
<keyword evidence="4 13" id="KW-0479">Metal-binding</keyword>
<feature type="binding site" evidence="13">
    <location>
        <position position="90"/>
    </location>
    <ligand>
        <name>Mg(2+)</name>
        <dbReference type="ChEBI" id="CHEBI:18420"/>
    </ligand>
</feature>
<keyword evidence="6 13" id="KW-0227">DNA damage</keyword>
<feature type="binding site" evidence="13">
    <location>
        <position position="122"/>
    </location>
    <ligand>
        <name>Mg(2+)</name>
        <dbReference type="ChEBI" id="CHEBI:18420"/>
    </ligand>
</feature>
<feature type="binding site" evidence="13">
    <location>
        <position position="103"/>
    </location>
    <ligand>
        <name>Mg(2+)</name>
        <dbReference type="ChEBI" id="CHEBI:18420"/>
    </ligand>
</feature>
<evidence type="ECO:0000256" key="1">
    <source>
        <dbReference type="ARBA" id="ARBA00004496"/>
    </source>
</evidence>
<dbReference type="NCBIfam" id="NF002581">
    <property type="entry name" value="PRK02234.1-2"/>
    <property type="match status" value="1"/>
</dbReference>
<keyword evidence="17" id="KW-1185">Reference proteome</keyword>
<reference evidence="16 17" key="1">
    <citation type="journal article" date="2016" name="Genome Announc.">
        <title>Whole-Genome Sequence of Rummeliibacillus stabekisii Strain PP9 Isolated from Antarctic Soil.</title>
        <authorList>
            <person name="da Mota F.F."/>
            <person name="Vollu R.E."/>
            <person name="Jurelevicius D."/>
            <person name="Seldin L."/>
        </authorList>
    </citation>
    <scope>NUCLEOTIDE SEQUENCE [LARGE SCALE GENOMIC DNA]</scope>
    <source>
        <strain evidence="16 17">PP9</strain>
    </source>
</reference>
<dbReference type="GO" id="GO:0008821">
    <property type="term" value="F:crossover junction DNA endonuclease activity"/>
    <property type="evidence" value="ECO:0007669"/>
    <property type="project" value="UniProtKB-EC"/>
</dbReference>
<evidence type="ECO:0000256" key="8">
    <source>
        <dbReference type="ARBA" id="ARBA00022842"/>
    </source>
</evidence>
<accession>A0A143HCK1</accession>
<feature type="binding site" evidence="13">
    <location>
        <position position="88"/>
    </location>
    <ligand>
        <name>Mg(2+)</name>
        <dbReference type="ChEBI" id="CHEBI:18420"/>
    </ligand>
</feature>
<dbReference type="GO" id="GO:0007059">
    <property type="term" value="P:chromosome segregation"/>
    <property type="evidence" value="ECO:0007669"/>
    <property type="project" value="UniProtKB-UniRule"/>
</dbReference>
<dbReference type="STRING" id="241244.ATY39_08310"/>
<keyword evidence="10 13" id="KW-0234">DNA repair</keyword>
<dbReference type="GO" id="GO:0000287">
    <property type="term" value="F:magnesium ion binding"/>
    <property type="evidence" value="ECO:0007669"/>
    <property type="project" value="UniProtKB-UniRule"/>
</dbReference>
<dbReference type="AlphaFoldDB" id="A0A143HCK1"/>
<reference evidence="17" key="2">
    <citation type="submission" date="2016-03" db="EMBL/GenBank/DDBJ databases">
        <authorList>
            <person name="Seldin L."/>
        </authorList>
    </citation>
    <scope>NUCLEOTIDE SEQUENCE [LARGE SCALE GENOMIC DNA]</scope>
    <source>
        <strain evidence="17">PP9</strain>
    </source>
</reference>
<dbReference type="EC" id="3.1.21.10" evidence="13 14"/>